<dbReference type="VEuPathDB" id="FungiDB:BO78DRAFT_415017"/>
<gene>
    <name evidence="3" type="ORF">BO78DRAFT_415017</name>
</gene>
<dbReference type="Gene3D" id="2.60.120.260">
    <property type="entry name" value="Galactose-binding domain-like"/>
    <property type="match status" value="1"/>
</dbReference>
<dbReference type="Pfam" id="PF08530">
    <property type="entry name" value="PepX_C"/>
    <property type="match status" value="1"/>
</dbReference>
<reference evidence="3 4" key="1">
    <citation type="submission" date="2018-02" db="EMBL/GenBank/DDBJ databases">
        <title>The genomes of Aspergillus section Nigri reveals drivers in fungal speciation.</title>
        <authorList>
            <consortium name="DOE Joint Genome Institute"/>
            <person name="Vesth T.C."/>
            <person name="Nybo J."/>
            <person name="Theobald S."/>
            <person name="Brandl J."/>
            <person name="Frisvad J.C."/>
            <person name="Nielsen K.F."/>
            <person name="Lyhne E.K."/>
            <person name="Kogle M.E."/>
            <person name="Kuo A."/>
            <person name="Riley R."/>
            <person name="Clum A."/>
            <person name="Nolan M."/>
            <person name="Lipzen A."/>
            <person name="Salamov A."/>
            <person name="Henrissat B."/>
            <person name="Wiebenga A."/>
            <person name="De vries R.P."/>
            <person name="Grigoriev I.V."/>
            <person name="Mortensen U.H."/>
            <person name="Andersen M.R."/>
            <person name="Baker S.E."/>
        </authorList>
    </citation>
    <scope>NUCLEOTIDE SEQUENCE [LARGE SCALE GENOMIC DNA]</scope>
    <source>
        <strain evidence="3 4">CBS 121057</strain>
    </source>
</reference>
<proteinExistence type="predicted"/>
<dbReference type="Gene3D" id="1.10.3020.20">
    <property type="match status" value="1"/>
</dbReference>
<dbReference type="SUPFAM" id="SSF49785">
    <property type="entry name" value="Galactose-binding domain-like"/>
    <property type="match status" value="1"/>
</dbReference>
<dbReference type="NCBIfam" id="TIGR00976">
    <property type="entry name" value="CocE_NonD"/>
    <property type="match status" value="1"/>
</dbReference>
<name>A0A319FM48_ASPSB</name>
<dbReference type="EMBL" id="KZ826323">
    <property type="protein sequence ID" value="PYI10263.1"/>
    <property type="molecule type" value="Genomic_DNA"/>
</dbReference>
<evidence type="ECO:0000313" key="3">
    <source>
        <dbReference type="EMBL" id="PYI10263.1"/>
    </source>
</evidence>
<dbReference type="STRING" id="1448318.A0A319FM48"/>
<dbReference type="InterPro" id="IPR029058">
    <property type="entry name" value="AB_hydrolase_fold"/>
</dbReference>
<dbReference type="SUPFAM" id="SSF53474">
    <property type="entry name" value="alpha/beta-Hydrolases"/>
    <property type="match status" value="1"/>
</dbReference>
<dbReference type="SMART" id="SM00939">
    <property type="entry name" value="PepX_C"/>
    <property type="match status" value="1"/>
</dbReference>
<evidence type="ECO:0000313" key="4">
    <source>
        <dbReference type="Proteomes" id="UP000248423"/>
    </source>
</evidence>
<dbReference type="Proteomes" id="UP000248423">
    <property type="component" value="Unassembled WGS sequence"/>
</dbReference>
<dbReference type="InterPro" id="IPR005674">
    <property type="entry name" value="CocE/Ser_esterase"/>
</dbReference>
<dbReference type="OrthoDB" id="2578740at2759"/>
<dbReference type="Pfam" id="PF02129">
    <property type="entry name" value="Peptidase_S15"/>
    <property type="match status" value="1"/>
</dbReference>
<keyword evidence="4" id="KW-1185">Reference proteome</keyword>
<dbReference type="AlphaFoldDB" id="A0A319FM48"/>
<dbReference type="PANTHER" id="PTHR43056:SF10">
    <property type="entry name" value="COCE_NOND FAMILY, PUTATIVE (AFU_ORTHOLOGUE AFUA_7G00600)-RELATED"/>
    <property type="match status" value="1"/>
</dbReference>
<dbReference type="InterPro" id="IPR000383">
    <property type="entry name" value="Xaa-Pro-like_dom"/>
</dbReference>
<accession>A0A319FM48</accession>
<dbReference type="Gene3D" id="3.40.50.1820">
    <property type="entry name" value="alpha/beta hydrolase"/>
    <property type="match status" value="1"/>
</dbReference>
<feature type="domain" description="Xaa-Pro dipeptidyl-peptidase C-terminal" evidence="2">
    <location>
        <begin position="304"/>
        <end position="567"/>
    </location>
</feature>
<sequence length="574" mass="64778">MTVVQNPPNQDDVVYIPTPTISEQHHYTPPIPTVTILKAGTVQVEGHRPLLSDIQLEKHVPVTTRDGTILYVDIYRPPHAPLGTVPAILVAGPFGKDGGPNLIATSGLEKFEGLDPGYWCYHGYAIVHSDCRGVWQSQGEVVTMPCQKEGQDNYDLIEFLAAQSWCNGKISMAGNSYLTMTQYFTGAENPPHLACLAPWEGMCDIYEDQVRRGGIPNPGFVGGTMHGDVASATGSKAIDFNAMCYKYPFKNAFWATYRPVTNALHTNGTFTAWQELGSDEKWLRIHNSHEWPDLYNEQSVLDLRRFYDYYLKGANNDWKYTPPVRMSVHNPGGTDIINRPERSFPLTRQSPLKLFLDSTTLTMQETPTTTRSTISYEAQTGQVQFRMPIHSPMEFTGYIKLHLWTEAQGSDDMDIFATLAKYNPTTNQLLESQLVDVGRLQHNPIQEQQELLRRHSADPKDCETYFDYGPMGCLRASHRELDEHQSSLFHPIHTHQRELLLQPGETVPLDIAFWPYGMICSPGEELRLTVSGVHLKEHLRPKDVRPQLRNRGAHVIHTGGERDSYLLLPLIPAE</sequence>
<dbReference type="InterPro" id="IPR008979">
    <property type="entry name" value="Galactose-bd-like_sf"/>
</dbReference>
<evidence type="ECO:0000259" key="2">
    <source>
        <dbReference type="SMART" id="SM00939"/>
    </source>
</evidence>
<keyword evidence="1 3" id="KW-0378">Hydrolase</keyword>
<dbReference type="GO" id="GO:0008239">
    <property type="term" value="F:dipeptidyl-peptidase activity"/>
    <property type="evidence" value="ECO:0007669"/>
    <property type="project" value="InterPro"/>
</dbReference>
<organism evidence="3 4">
    <name type="scientific">Aspergillus sclerotiicarbonarius (strain CBS 121057 / IBT 28362)</name>
    <dbReference type="NCBI Taxonomy" id="1448318"/>
    <lineage>
        <taxon>Eukaryota</taxon>
        <taxon>Fungi</taxon>
        <taxon>Dikarya</taxon>
        <taxon>Ascomycota</taxon>
        <taxon>Pezizomycotina</taxon>
        <taxon>Eurotiomycetes</taxon>
        <taxon>Eurotiomycetidae</taxon>
        <taxon>Eurotiales</taxon>
        <taxon>Aspergillaceae</taxon>
        <taxon>Aspergillus</taxon>
        <taxon>Aspergillus subgen. Circumdati</taxon>
    </lineage>
</organism>
<evidence type="ECO:0000256" key="1">
    <source>
        <dbReference type="ARBA" id="ARBA00022801"/>
    </source>
</evidence>
<dbReference type="InterPro" id="IPR013736">
    <property type="entry name" value="Xaa-Pro_dipept_C"/>
</dbReference>
<dbReference type="InterPro" id="IPR050585">
    <property type="entry name" value="Xaa-Pro_dipeptidyl-ppase/CocE"/>
</dbReference>
<dbReference type="PANTHER" id="PTHR43056">
    <property type="entry name" value="PEPTIDASE S9 PROLYL OLIGOPEPTIDASE"/>
    <property type="match status" value="1"/>
</dbReference>
<protein>
    <submittedName>
        <fullName evidence="3">Alpha/beta-hydrolase</fullName>
    </submittedName>
</protein>